<keyword evidence="2" id="KW-1185">Reference proteome</keyword>
<evidence type="ECO:0000313" key="2">
    <source>
        <dbReference type="Proteomes" id="UP000567179"/>
    </source>
</evidence>
<protein>
    <submittedName>
        <fullName evidence="1">Uncharacterized protein</fullName>
    </submittedName>
</protein>
<proteinExistence type="predicted"/>
<sequence length="323" mass="36206">MTKPRSLHADLSNAFKNCFELSIKKNIQIASTNNVANQEVPNEHTIKKAFRSVLKKWRDGKYTPLNPAIPLIAYVLPGGNESDATRGLEGLTEKGASIVNSLAPIAKVLGFSVFTASLTKKVVGIPHEDDFTYEFIPSHYKRRRLGFDNDTYDLYCEIRGHGDYDIPPMGEVLEEKQFLDYLAGVDDANALSMKLGAFDIEEDSHIARKNEFGKSYPQEEYFDRDDGEITLEHHRCVVVLCPHQEETDLILALKGPYWFLKQLEVTSTPSARSRAVVSAAIKNLDAKEAGIRVEWSNFKDETSSSSTATRILAHATAWKDHTL</sequence>
<comment type="caution">
    <text evidence="1">The sequence shown here is derived from an EMBL/GenBank/DDBJ whole genome shotgun (WGS) entry which is preliminary data.</text>
</comment>
<dbReference type="AlphaFoldDB" id="A0A8H5EVK1"/>
<dbReference type="EMBL" id="JAACJJ010000046">
    <property type="protein sequence ID" value="KAF5313901.1"/>
    <property type="molecule type" value="Genomic_DNA"/>
</dbReference>
<evidence type="ECO:0000313" key="1">
    <source>
        <dbReference type="EMBL" id="KAF5313901.1"/>
    </source>
</evidence>
<gene>
    <name evidence="1" type="ORF">D9619_013004</name>
</gene>
<dbReference type="Proteomes" id="UP000567179">
    <property type="component" value="Unassembled WGS sequence"/>
</dbReference>
<reference evidence="1 2" key="1">
    <citation type="journal article" date="2020" name="ISME J.">
        <title>Uncovering the hidden diversity of litter-decomposition mechanisms in mushroom-forming fungi.</title>
        <authorList>
            <person name="Floudas D."/>
            <person name="Bentzer J."/>
            <person name="Ahren D."/>
            <person name="Johansson T."/>
            <person name="Persson P."/>
            <person name="Tunlid A."/>
        </authorList>
    </citation>
    <scope>NUCLEOTIDE SEQUENCE [LARGE SCALE GENOMIC DNA]</scope>
    <source>
        <strain evidence="1 2">CBS 101986</strain>
    </source>
</reference>
<accession>A0A8H5EVK1</accession>
<name>A0A8H5EVK1_9AGAR</name>
<organism evidence="1 2">
    <name type="scientific">Psilocybe cf. subviscida</name>
    <dbReference type="NCBI Taxonomy" id="2480587"/>
    <lineage>
        <taxon>Eukaryota</taxon>
        <taxon>Fungi</taxon>
        <taxon>Dikarya</taxon>
        <taxon>Basidiomycota</taxon>
        <taxon>Agaricomycotina</taxon>
        <taxon>Agaricomycetes</taxon>
        <taxon>Agaricomycetidae</taxon>
        <taxon>Agaricales</taxon>
        <taxon>Agaricineae</taxon>
        <taxon>Strophariaceae</taxon>
        <taxon>Psilocybe</taxon>
    </lineage>
</organism>